<comment type="caution">
    <text evidence="1">The sequence shown here is derived from an EMBL/GenBank/DDBJ whole genome shotgun (WGS) entry which is preliminary data.</text>
</comment>
<dbReference type="InterPro" id="IPR051035">
    <property type="entry name" value="Mito_inheritance_9"/>
</dbReference>
<organism evidence="1 2">
    <name type="scientific">Roridomyces roridus</name>
    <dbReference type="NCBI Taxonomy" id="1738132"/>
    <lineage>
        <taxon>Eukaryota</taxon>
        <taxon>Fungi</taxon>
        <taxon>Dikarya</taxon>
        <taxon>Basidiomycota</taxon>
        <taxon>Agaricomycotina</taxon>
        <taxon>Agaricomycetes</taxon>
        <taxon>Agaricomycetidae</taxon>
        <taxon>Agaricales</taxon>
        <taxon>Marasmiineae</taxon>
        <taxon>Mycenaceae</taxon>
        <taxon>Roridomyces</taxon>
    </lineage>
</organism>
<sequence length="579" mass="65282">MLRLGRASSVVFNKLKAPASPRPLLSSFRSSISTTRPLPRRAFCSMTESPNDLYDYTSGRWVYNDALRHKERRVAFDVDGLCRLAAESVHQSPADVVSISKLAEGGFNRTFVVALHDGRQVIARVPYPMTVPVYYAVASEVATIDYQRSCGIPVPEIYGYSADSDNVAGTPYILMEFVHGPKLSEVWSSLGDEEVISVIRQLTQIEARMMAQPFPAGGSLYFTEDLEKVAPGLGVPLEDKRFCVGPDTKLALWYGKRAGLDVNRGPYHSAEAALAAAAQKEIAYLKRSGQPLLPLRRERRPSYKYQQQSPSDHIENLERYLSITSSLVPSDPALSQFYIRHPDLQPNNIFVSWSPGSDCKITSVFDWQHTSILPMFLLAGIPERLQYYADGESQSMAPPSRPENLDKMSEDRRAREEYHYRCRLVHYLYVTNARECNQLHYAAFTDRLYALRRRLFLYAGGPWEGETSDLKAALIQATNKWKGLTGGGVPCPLEFDAKDLDETAVLDKELSVATGGFERLQSMRDVGEEGWVLVEDYERAVSFFKECKEEALAGAQSAKEREEIMGHWPWDDMDEDMYM</sequence>
<dbReference type="GO" id="GO:0016301">
    <property type="term" value="F:kinase activity"/>
    <property type="evidence" value="ECO:0007669"/>
    <property type="project" value="UniProtKB-KW"/>
</dbReference>
<proteinExistence type="predicted"/>
<reference evidence="1" key="1">
    <citation type="submission" date="2023-03" db="EMBL/GenBank/DDBJ databases">
        <title>Massive genome expansion in bonnet fungi (Mycena s.s.) driven by repeated elements and novel gene families across ecological guilds.</title>
        <authorList>
            <consortium name="Lawrence Berkeley National Laboratory"/>
            <person name="Harder C.B."/>
            <person name="Miyauchi S."/>
            <person name="Viragh M."/>
            <person name="Kuo A."/>
            <person name="Thoen E."/>
            <person name="Andreopoulos B."/>
            <person name="Lu D."/>
            <person name="Skrede I."/>
            <person name="Drula E."/>
            <person name="Henrissat B."/>
            <person name="Morin E."/>
            <person name="Kohler A."/>
            <person name="Barry K."/>
            <person name="LaButti K."/>
            <person name="Morin E."/>
            <person name="Salamov A."/>
            <person name="Lipzen A."/>
            <person name="Mereny Z."/>
            <person name="Hegedus B."/>
            <person name="Baldrian P."/>
            <person name="Stursova M."/>
            <person name="Weitz H."/>
            <person name="Taylor A."/>
            <person name="Grigoriev I.V."/>
            <person name="Nagy L.G."/>
            <person name="Martin F."/>
            <person name="Kauserud H."/>
        </authorList>
    </citation>
    <scope>NUCLEOTIDE SEQUENCE</scope>
    <source>
        <strain evidence="1">9284</strain>
    </source>
</reference>
<protein>
    <submittedName>
        <fullName evidence="1">Kinase-like domain-containing protein</fullName>
    </submittedName>
</protein>
<accession>A0AAD7BQA2</accession>
<dbReference type="AlphaFoldDB" id="A0AAD7BQA2"/>
<dbReference type="SUPFAM" id="SSF56112">
    <property type="entry name" value="Protein kinase-like (PK-like)"/>
    <property type="match status" value="1"/>
</dbReference>
<dbReference type="EMBL" id="JARKIF010000011">
    <property type="protein sequence ID" value="KAJ7627192.1"/>
    <property type="molecule type" value="Genomic_DNA"/>
</dbReference>
<keyword evidence="1" id="KW-0808">Transferase</keyword>
<dbReference type="PANTHER" id="PTHR36091:SF2">
    <property type="entry name" value="AMINOGLYCOSIDE PHOSPHOTRANSFERASE DOMAIN-CONTAINING PROTEIN"/>
    <property type="match status" value="1"/>
</dbReference>
<dbReference type="GO" id="GO:0005739">
    <property type="term" value="C:mitochondrion"/>
    <property type="evidence" value="ECO:0007669"/>
    <property type="project" value="TreeGrafter"/>
</dbReference>
<dbReference type="PANTHER" id="PTHR36091">
    <property type="entry name" value="ALTERED INHERITANCE OF MITOCHONDRIA PROTEIN 9, MITOCHONDRIAL"/>
    <property type="match status" value="1"/>
</dbReference>
<dbReference type="InterPro" id="IPR011009">
    <property type="entry name" value="Kinase-like_dom_sf"/>
</dbReference>
<evidence type="ECO:0000313" key="1">
    <source>
        <dbReference type="EMBL" id="KAJ7627192.1"/>
    </source>
</evidence>
<dbReference type="Gene3D" id="3.30.200.20">
    <property type="entry name" value="Phosphorylase Kinase, domain 1"/>
    <property type="match status" value="1"/>
</dbReference>
<dbReference type="Proteomes" id="UP001221142">
    <property type="component" value="Unassembled WGS sequence"/>
</dbReference>
<keyword evidence="2" id="KW-1185">Reference proteome</keyword>
<evidence type="ECO:0000313" key="2">
    <source>
        <dbReference type="Proteomes" id="UP001221142"/>
    </source>
</evidence>
<gene>
    <name evidence="1" type="ORF">FB45DRAFT_835455</name>
</gene>
<name>A0AAD7BQA2_9AGAR</name>
<keyword evidence="1" id="KW-0418">Kinase</keyword>